<evidence type="ECO:0000313" key="11">
    <source>
        <dbReference type="EMBL" id="AWK14636.1"/>
    </source>
</evidence>
<dbReference type="EMBL" id="CP021659">
    <property type="protein sequence ID" value="AWK14636.1"/>
    <property type="molecule type" value="Genomic_DNA"/>
</dbReference>
<reference evidence="11 12" key="1">
    <citation type="submission" date="2017-05" db="EMBL/GenBank/DDBJ databases">
        <title>Genome sequence of Candidatus Fukatsuia symbiotica and Candidatus Hamiltonella defensa from Acyrthosiphon pisum strain 5D.</title>
        <authorList>
            <person name="Patel V.A."/>
            <person name="Chevignon G."/>
            <person name="Russell J.A."/>
            <person name="Oliver K.M."/>
        </authorList>
    </citation>
    <scope>NUCLEOTIDE SEQUENCE [LARGE SCALE GENOMIC DNA]</scope>
    <source>
        <strain evidence="11 12">5D</strain>
    </source>
</reference>
<accession>A0A2U8I643</accession>
<dbReference type="OrthoDB" id="6555669at2"/>
<dbReference type="KEGG" id="fsm:CCS41_09360"/>
<comment type="subcellular location">
    <subcellularLocation>
        <location evidence="10">Cell inner membrane</location>
    </subcellularLocation>
    <subcellularLocation>
        <location evidence="2">Cell membrane</location>
        <topology evidence="2">Single-pass membrane protein</topology>
    </subcellularLocation>
</comment>
<organism evidence="11 12">
    <name type="scientific">Candidatus Fukatsuia symbiotica</name>
    <dbReference type="NCBI Taxonomy" id="1878942"/>
    <lineage>
        <taxon>Bacteria</taxon>
        <taxon>Pseudomonadati</taxon>
        <taxon>Pseudomonadota</taxon>
        <taxon>Gammaproteobacteria</taxon>
        <taxon>Enterobacterales</taxon>
        <taxon>Yersiniaceae</taxon>
        <taxon>Candidatus Fukatsuia</taxon>
    </lineage>
</organism>
<dbReference type="InterPro" id="IPR005503">
    <property type="entry name" value="FliL"/>
</dbReference>
<dbReference type="AlphaFoldDB" id="A0A2U8I643"/>
<evidence type="ECO:0000256" key="5">
    <source>
        <dbReference type="ARBA" id="ARBA00022500"/>
    </source>
</evidence>
<evidence type="ECO:0000256" key="9">
    <source>
        <dbReference type="ARBA" id="ARBA00023136"/>
    </source>
</evidence>
<sequence>MTILKKFSKILIVIAIAATLIGGWVAFNYQNEIKKDPIKPPTWCAKNFVRGNKAVQFVEIKNMVITLKNIDQDERYMLLELGIATGDDDDVKKVNALTPAIRGATVNLLSGMNYREVRDLTIADLRQSLMSEYQKNFNQLKVPMPFDDVVISKMVFQ</sequence>
<evidence type="ECO:0000256" key="8">
    <source>
        <dbReference type="ARBA" id="ARBA00022989"/>
    </source>
</evidence>
<name>A0A2U8I643_9GAMM</name>
<keyword evidence="9 10" id="KW-0472">Membrane</keyword>
<evidence type="ECO:0000256" key="2">
    <source>
        <dbReference type="ARBA" id="ARBA00004162"/>
    </source>
</evidence>
<keyword evidence="7 10" id="KW-0283">Flagellar rotation</keyword>
<evidence type="ECO:0000256" key="7">
    <source>
        <dbReference type="ARBA" id="ARBA00022779"/>
    </source>
</evidence>
<evidence type="ECO:0000256" key="10">
    <source>
        <dbReference type="RuleBase" id="RU364125"/>
    </source>
</evidence>
<keyword evidence="6 10" id="KW-0812">Transmembrane</keyword>
<dbReference type="GO" id="GO:0071973">
    <property type="term" value="P:bacterial-type flagellum-dependent cell motility"/>
    <property type="evidence" value="ECO:0007669"/>
    <property type="project" value="InterPro"/>
</dbReference>
<keyword evidence="4" id="KW-1003">Cell membrane</keyword>
<keyword evidence="8 10" id="KW-1133">Transmembrane helix</keyword>
<evidence type="ECO:0000256" key="3">
    <source>
        <dbReference type="ARBA" id="ARBA00008281"/>
    </source>
</evidence>
<proteinExistence type="inferred from homology"/>
<dbReference type="GO" id="GO:0005886">
    <property type="term" value="C:plasma membrane"/>
    <property type="evidence" value="ECO:0007669"/>
    <property type="project" value="UniProtKB-SubCell"/>
</dbReference>
<dbReference type="Proteomes" id="UP000261875">
    <property type="component" value="Chromosome"/>
</dbReference>
<evidence type="ECO:0000256" key="6">
    <source>
        <dbReference type="ARBA" id="ARBA00022692"/>
    </source>
</evidence>
<comment type="similarity">
    <text evidence="3 10">Belongs to the FliL family.</text>
</comment>
<keyword evidence="11" id="KW-0966">Cell projection</keyword>
<evidence type="ECO:0000256" key="4">
    <source>
        <dbReference type="ARBA" id="ARBA00022475"/>
    </source>
</evidence>
<dbReference type="RefSeq" id="WP_072551044.1">
    <property type="nucleotide sequence ID" value="NZ_CP021659.1"/>
</dbReference>
<keyword evidence="5 10" id="KW-0145">Chemotaxis</keyword>
<protein>
    <recommendedName>
        <fullName evidence="10">Flagellar protein FliL</fullName>
    </recommendedName>
</protein>
<dbReference type="Pfam" id="PF03748">
    <property type="entry name" value="FliL"/>
    <property type="match status" value="1"/>
</dbReference>
<dbReference type="STRING" id="1878942.GCA_900128755_01262"/>
<comment type="function">
    <text evidence="1 10">Controls the rotational direction of flagella during chemotaxis.</text>
</comment>
<gene>
    <name evidence="11" type="ORF">CCS41_09360</name>
</gene>
<evidence type="ECO:0000256" key="1">
    <source>
        <dbReference type="ARBA" id="ARBA00002254"/>
    </source>
</evidence>
<evidence type="ECO:0000313" key="12">
    <source>
        <dbReference type="Proteomes" id="UP000261875"/>
    </source>
</evidence>
<keyword evidence="12" id="KW-1185">Reference proteome</keyword>
<keyword evidence="11" id="KW-0282">Flagellum</keyword>
<feature type="transmembrane region" description="Helical" evidence="10">
    <location>
        <begin position="7"/>
        <end position="27"/>
    </location>
</feature>
<dbReference type="GO" id="GO:0006935">
    <property type="term" value="P:chemotaxis"/>
    <property type="evidence" value="ECO:0007669"/>
    <property type="project" value="UniProtKB-KW"/>
</dbReference>
<dbReference type="GO" id="GO:0009425">
    <property type="term" value="C:bacterial-type flagellum basal body"/>
    <property type="evidence" value="ECO:0007669"/>
    <property type="project" value="InterPro"/>
</dbReference>
<keyword evidence="11" id="KW-0969">Cilium</keyword>
<keyword evidence="10" id="KW-0997">Cell inner membrane</keyword>